<evidence type="ECO:0000313" key="2">
    <source>
        <dbReference type="Proteomes" id="UP001054945"/>
    </source>
</evidence>
<reference evidence="1 2" key="1">
    <citation type="submission" date="2021-06" db="EMBL/GenBank/DDBJ databases">
        <title>Caerostris extrusa draft genome.</title>
        <authorList>
            <person name="Kono N."/>
            <person name="Arakawa K."/>
        </authorList>
    </citation>
    <scope>NUCLEOTIDE SEQUENCE [LARGE SCALE GENOMIC DNA]</scope>
</reference>
<accession>A0AAV4P3V3</accession>
<proteinExistence type="predicted"/>
<protein>
    <submittedName>
        <fullName evidence="1">Uncharacterized protein</fullName>
    </submittedName>
</protein>
<dbReference type="Proteomes" id="UP001054945">
    <property type="component" value="Unassembled WGS sequence"/>
</dbReference>
<keyword evidence="2" id="KW-1185">Reference proteome</keyword>
<name>A0AAV4P3V3_CAEEX</name>
<dbReference type="EMBL" id="BPLR01003953">
    <property type="protein sequence ID" value="GIX90599.1"/>
    <property type="molecule type" value="Genomic_DNA"/>
</dbReference>
<comment type="caution">
    <text evidence="1">The sequence shown here is derived from an EMBL/GenBank/DDBJ whole genome shotgun (WGS) entry which is preliminary data.</text>
</comment>
<gene>
    <name evidence="1" type="ORF">CEXT_242921</name>
</gene>
<evidence type="ECO:0000313" key="1">
    <source>
        <dbReference type="EMBL" id="GIX90599.1"/>
    </source>
</evidence>
<sequence length="74" mass="8416">MSLGSKAELERKGMNSFVIQHVSPSIVDDVWYPTWSYLEVPNSIKQSLETEIQKYLSPRSEILTDANIQSMAVQ</sequence>
<dbReference type="AlphaFoldDB" id="A0AAV4P3V3"/>
<organism evidence="1 2">
    <name type="scientific">Caerostris extrusa</name>
    <name type="common">Bark spider</name>
    <name type="synonym">Caerostris bankana</name>
    <dbReference type="NCBI Taxonomy" id="172846"/>
    <lineage>
        <taxon>Eukaryota</taxon>
        <taxon>Metazoa</taxon>
        <taxon>Ecdysozoa</taxon>
        <taxon>Arthropoda</taxon>
        <taxon>Chelicerata</taxon>
        <taxon>Arachnida</taxon>
        <taxon>Araneae</taxon>
        <taxon>Araneomorphae</taxon>
        <taxon>Entelegynae</taxon>
        <taxon>Araneoidea</taxon>
        <taxon>Araneidae</taxon>
        <taxon>Caerostris</taxon>
    </lineage>
</organism>